<reference evidence="4 6" key="2">
    <citation type="journal article" date="2018" name="Plant J.">
        <title>The Physcomitrella patens chromosome-scale assembly reveals moss genome structure and evolution.</title>
        <authorList>
            <person name="Lang D."/>
            <person name="Ullrich K.K."/>
            <person name="Murat F."/>
            <person name="Fuchs J."/>
            <person name="Jenkins J."/>
            <person name="Haas F.B."/>
            <person name="Piednoel M."/>
            <person name="Gundlach H."/>
            <person name="Van Bel M."/>
            <person name="Meyberg R."/>
            <person name="Vives C."/>
            <person name="Morata J."/>
            <person name="Symeonidi A."/>
            <person name="Hiss M."/>
            <person name="Muchero W."/>
            <person name="Kamisugi Y."/>
            <person name="Saleh O."/>
            <person name="Blanc G."/>
            <person name="Decker E.L."/>
            <person name="van Gessel N."/>
            <person name="Grimwood J."/>
            <person name="Hayes R.D."/>
            <person name="Graham S.W."/>
            <person name="Gunter L.E."/>
            <person name="McDaniel S.F."/>
            <person name="Hoernstein S.N.W."/>
            <person name="Larsson A."/>
            <person name="Li F.W."/>
            <person name="Perroud P.F."/>
            <person name="Phillips J."/>
            <person name="Ranjan P."/>
            <person name="Rokshar D.S."/>
            <person name="Rothfels C.J."/>
            <person name="Schneider L."/>
            <person name="Shu S."/>
            <person name="Stevenson D.W."/>
            <person name="Thummler F."/>
            <person name="Tillich M."/>
            <person name="Villarreal Aguilar J.C."/>
            <person name="Widiez T."/>
            <person name="Wong G.K."/>
            <person name="Wymore A."/>
            <person name="Zhang Y."/>
            <person name="Zimmer A.D."/>
            <person name="Quatrano R.S."/>
            <person name="Mayer K.F.X."/>
            <person name="Goodstein D."/>
            <person name="Casacuberta J.M."/>
            <person name="Vandepoele K."/>
            <person name="Reski R."/>
            <person name="Cuming A.C."/>
            <person name="Tuskan G.A."/>
            <person name="Maumus F."/>
            <person name="Salse J."/>
            <person name="Schmutz J."/>
            <person name="Rensing S.A."/>
        </authorList>
    </citation>
    <scope>NUCLEOTIDE SEQUENCE [LARGE SCALE GENOMIC DNA]</scope>
    <source>
        <strain evidence="5 6">cv. Gransden 2004</strain>
    </source>
</reference>
<keyword evidence="3" id="KW-0677">Repeat</keyword>
<dbReference type="InterPro" id="IPR032675">
    <property type="entry name" value="LRR_dom_sf"/>
</dbReference>
<dbReference type="PANTHER" id="PTHR24113">
    <property type="entry name" value="RAN GTPASE-ACTIVATING PROTEIN 1"/>
    <property type="match status" value="1"/>
</dbReference>
<dbReference type="Gramene" id="Pp3c23_21660V3.1">
    <property type="protein sequence ID" value="Pp3c23_21660V3.1"/>
    <property type="gene ID" value="Pp3c23_21660"/>
</dbReference>
<dbReference type="Pfam" id="PF13516">
    <property type="entry name" value="LRR_6"/>
    <property type="match status" value="3"/>
</dbReference>
<protein>
    <recommendedName>
        <fullName evidence="7">F-box domain-containing protein</fullName>
    </recommendedName>
</protein>
<dbReference type="SUPFAM" id="SSF52047">
    <property type="entry name" value="RNI-like"/>
    <property type="match status" value="1"/>
</dbReference>
<name>A0A2K1IK97_PHYPA</name>
<dbReference type="SMART" id="SM00368">
    <property type="entry name" value="LRR_RI"/>
    <property type="match status" value="3"/>
</dbReference>
<keyword evidence="6" id="KW-1185">Reference proteome</keyword>
<dbReference type="Gene3D" id="3.80.10.10">
    <property type="entry name" value="Ribonuclease Inhibitor"/>
    <property type="match status" value="2"/>
</dbReference>
<gene>
    <name evidence="4" type="ORF">PHYPA_028398</name>
</gene>
<organism evidence="4">
    <name type="scientific">Physcomitrium patens</name>
    <name type="common">Spreading-leaved earth moss</name>
    <name type="synonym">Physcomitrella patens</name>
    <dbReference type="NCBI Taxonomy" id="3218"/>
    <lineage>
        <taxon>Eukaryota</taxon>
        <taxon>Viridiplantae</taxon>
        <taxon>Streptophyta</taxon>
        <taxon>Embryophyta</taxon>
        <taxon>Bryophyta</taxon>
        <taxon>Bryophytina</taxon>
        <taxon>Bryopsida</taxon>
        <taxon>Funariidae</taxon>
        <taxon>Funariales</taxon>
        <taxon>Funariaceae</taxon>
        <taxon>Physcomitrium</taxon>
    </lineage>
</organism>
<dbReference type="InParanoid" id="A0A2K1IK97"/>
<evidence type="ECO:0000256" key="1">
    <source>
        <dbReference type="ARBA" id="ARBA00022468"/>
    </source>
</evidence>
<evidence type="ECO:0000256" key="3">
    <source>
        <dbReference type="ARBA" id="ARBA00022737"/>
    </source>
</evidence>
<evidence type="ECO:0000256" key="2">
    <source>
        <dbReference type="ARBA" id="ARBA00022614"/>
    </source>
</evidence>
<evidence type="ECO:0000313" key="6">
    <source>
        <dbReference type="Proteomes" id="UP000006727"/>
    </source>
</evidence>
<dbReference type="Proteomes" id="UP000006727">
    <property type="component" value="Chromosome 23"/>
</dbReference>
<reference evidence="5" key="3">
    <citation type="submission" date="2020-12" db="UniProtKB">
        <authorList>
            <consortium name="EnsemblPlants"/>
        </authorList>
    </citation>
    <scope>IDENTIFICATION</scope>
</reference>
<reference evidence="4 6" key="1">
    <citation type="journal article" date="2008" name="Science">
        <title>The Physcomitrella genome reveals evolutionary insights into the conquest of land by plants.</title>
        <authorList>
            <person name="Rensing S."/>
            <person name="Lang D."/>
            <person name="Zimmer A."/>
            <person name="Terry A."/>
            <person name="Salamov A."/>
            <person name="Shapiro H."/>
            <person name="Nishiyama T."/>
            <person name="Perroud P.-F."/>
            <person name="Lindquist E."/>
            <person name="Kamisugi Y."/>
            <person name="Tanahashi T."/>
            <person name="Sakakibara K."/>
            <person name="Fujita T."/>
            <person name="Oishi K."/>
            <person name="Shin-I T."/>
            <person name="Kuroki Y."/>
            <person name="Toyoda A."/>
            <person name="Suzuki Y."/>
            <person name="Hashimoto A."/>
            <person name="Yamaguchi K."/>
            <person name="Sugano A."/>
            <person name="Kohara Y."/>
            <person name="Fujiyama A."/>
            <person name="Anterola A."/>
            <person name="Aoki S."/>
            <person name="Ashton N."/>
            <person name="Barbazuk W.B."/>
            <person name="Barker E."/>
            <person name="Bennetzen J."/>
            <person name="Bezanilla M."/>
            <person name="Blankenship R."/>
            <person name="Cho S.H."/>
            <person name="Dutcher S."/>
            <person name="Estelle M."/>
            <person name="Fawcett J.A."/>
            <person name="Gundlach H."/>
            <person name="Hanada K."/>
            <person name="Heyl A."/>
            <person name="Hicks K.A."/>
            <person name="Hugh J."/>
            <person name="Lohr M."/>
            <person name="Mayer K."/>
            <person name="Melkozernov A."/>
            <person name="Murata T."/>
            <person name="Nelson D."/>
            <person name="Pils B."/>
            <person name="Prigge M."/>
            <person name="Reiss B."/>
            <person name="Renner T."/>
            <person name="Rombauts S."/>
            <person name="Rushton P."/>
            <person name="Sanderfoot A."/>
            <person name="Schween G."/>
            <person name="Shiu S.-H."/>
            <person name="Stueber K."/>
            <person name="Theodoulou F.L."/>
            <person name="Tu H."/>
            <person name="Van de Peer Y."/>
            <person name="Verrier P.J."/>
            <person name="Waters E."/>
            <person name="Wood A."/>
            <person name="Yang L."/>
            <person name="Cove D."/>
            <person name="Cuming A."/>
            <person name="Hasebe M."/>
            <person name="Lucas S."/>
            <person name="Mishler D.B."/>
            <person name="Reski R."/>
            <person name="Grigoriev I."/>
            <person name="Quatrano R.S."/>
            <person name="Boore J.L."/>
        </authorList>
    </citation>
    <scope>NUCLEOTIDE SEQUENCE [LARGE SCALE GENOMIC DNA]</scope>
    <source>
        <strain evidence="5 6">cv. Gransden 2004</strain>
    </source>
</reference>
<sequence>MLVPIKALHYKDYPYFADMPEEIRERIVALLPIDLPLDLISDLITEESYWKRRSLSRWRNVDIACHGDSWKQLYFERNLSEFIESYELTKDLKKDLQDLLRLSAAYVHNINLQKLPSHLQLLLINEELQWQVHMNLSTLKIEYGDPNACMSYDIKKIGMLNSDCISMAAFCSVTHTLTELNLSSNALCDDHVLALVDGMVQNPTIVNLDLSHNMISDVGCEHLARLLNAKNCILLFLNLCNNQIKKMGTQAIGYSLSTNKSLLSLNLRLNDLGDYGGHRVFEYMMDNQVIQV</sequence>
<accession>A0A2K1IK97</accession>
<dbReference type="EMBL" id="ABEU02000023">
    <property type="protein sequence ID" value="PNR29704.1"/>
    <property type="molecule type" value="Genomic_DNA"/>
</dbReference>
<evidence type="ECO:0008006" key="7">
    <source>
        <dbReference type="Google" id="ProtNLM"/>
    </source>
</evidence>
<dbReference type="AlphaFoldDB" id="A0A2K1IK97"/>
<dbReference type="GO" id="GO:0005096">
    <property type="term" value="F:GTPase activator activity"/>
    <property type="evidence" value="ECO:0007669"/>
    <property type="project" value="UniProtKB-KW"/>
</dbReference>
<keyword evidence="1" id="KW-0343">GTPase activation</keyword>
<dbReference type="PANTHER" id="PTHR24113:SF12">
    <property type="entry name" value="RAN GTPASE-ACTIVATING PROTEIN 1"/>
    <property type="match status" value="1"/>
</dbReference>
<evidence type="ECO:0000313" key="5">
    <source>
        <dbReference type="EnsemblPlants" id="Pp3c23_21660V3.1"/>
    </source>
</evidence>
<keyword evidence="2" id="KW-0433">Leucine-rich repeat</keyword>
<dbReference type="InterPro" id="IPR001611">
    <property type="entry name" value="Leu-rich_rpt"/>
</dbReference>
<evidence type="ECO:0000313" key="4">
    <source>
        <dbReference type="EMBL" id="PNR29704.1"/>
    </source>
</evidence>
<dbReference type="InterPro" id="IPR027038">
    <property type="entry name" value="RanGap"/>
</dbReference>
<dbReference type="STRING" id="3218.A0A2K1IK97"/>
<dbReference type="EnsemblPlants" id="Pp3c23_21660V3.1">
    <property type="protein sequence ID" value="Pp3c23_21660V3.1"/>
    <property type="gene ID" value="Pp3c23_21660"/>
</dbReference>
<proteinExistence type="predicted"/>